<evidence type="ECO:0000313" key="5">
    <source>
        <dbReference type="Proteomes" id="UP000316331"/>
    </source>
</evidence>
<keyword evidence="1" id="KW-1133">Transmembrane helix</keyword>
<protein>
    <recommendedName>
        <fullName evidence="3">DUF8020 domain-containing protein</fullName>
    </recommendedName>
</protein>
<comment type="caution">
    <text evidence="4">The sequence shown here is derived from an EMBL/GenBank/DDBJ whole genome shotgun (WGS) entry which is preliminary data.</text>
</comment>
<feature type="domain" description="DUF8020" evidence="3">
    <location>
        <begin position="62"/>
        <end position="128"/>
    </location>
</feature>
<feature type="chain" id="PRO_5022168902" description="DUF8020 domain-containing protein" evidence="2">
    <location>
        <begin position="38"/>
        <end position="222"/>
    </location>
</feature>
<feature type="signal peptide" evidence="2">
    <location>
        <begin position="1"/>
        <end position="37"/>
    </location>
</feature>
<dbReference type="AlphaFoldDB" id="A0A543F8W3"/>
<sequence>MISMFHSAAMRVGRKALIGALPLVVATTFAGAGAASADNHADQQARLAAAISTSGTAGELGYRTTVAPDLSTVSATLEAGTFQLGESSIKVVDKAGAAVSELPLELATPSGTKIELDAAVSEDGHTLSVQTPEVSAATGAELKDIATNPHAQYPDPVQNGAAAGAGVGAVLALITCIPTLAIFVVGYALCAVVGVVTTGVMGAIIGALVGTAMPDVIPQVLP</sequence>
<organism evidence="4 5">
    <name type="scientific">Nocardia bhagyanarayanae</name>
    <dbReference type="NCBI Taxonomy" id="1215925"/>
    <lineage>
        <taxon>Bacteria</taxon>
        <taxon>Bacillati</taxon>
        <taxon>Actinomycetota</taxon>
        <taxon>Actinomycetes</taxon>
        <taxon>Mycobacteriales</taxon>
        <taxon>Nocardiaceae</taxon>
        <taxon>Nocardia</taxon>
    </lineage>
</organism>
<evidence type="ECO:0000256" key="2">
    <source>
        <dbReference type="SAM" id="SignalP"/>
    </source>
</evidence>
<name>A0A543F8W3_9NOCA</name>
<evidence type="ECO:0000313" key="4">
    <source>
        <dbReference type="EMBL" id="TQM30268.1"/>
    </source>
</evidence>
<dbReference type="EMBL" id="VFPG01000001">
    <property type="protein sequence ID" value="TQM30268.1"/>
    <property type="molecule type" value="Genomic_DNA"/>
</dbReference>
<keyword evidence="1" id="KW-0812">Transmembrane</keyword>
<proteinExistence type="predicted"/>
<gene>
    <name evidence="4" type="ORF">FB390_1887</name>
</gene>
<feature type="transmembrane region" description="Helical" evidence="1">
    <location>
        <begin position="192"/>
        <end position="213"/>
    </location>
</feature>
<dbReference type="Pfam" id="PF26059">
    <property type="entry name" value="DUF8020"/>
    <property type="match status" value="1"/>
</dbReference>
<dbReference type="Proteomes" id="UP000316331">
    <property type="component" value="Unassembled WGS sequence"/>
</dbReference>
<evidence type="ECO:0000259" key="3">
    <source>
        <dbReference type="Pfam" id="PF26059"/>
    </source>
</evidence>
<feature type="transmembrane region" description="Helical" evidence="1">
    <location>
        <begin position="161"/>
        <end position="185"/>
    </location>
</feature>
<keyword evidence="5" id="KW-1185">Reference proteome</keyword>
<keyword evidence="1" id="KW-0472">Membrane</keyword>
<dbReference type="InterPro" id="IPR058333">
    <property type="entry name" value="DUF8020"/>
</dbReference>
<evidence type="ECO:0000256" key="1">
    <source>
        <dbReference type="SAM" id="Phobius"/>
    </source>
</evidence>
<accession>A0A543F8W3</accession>
<keyword evidence="2" id="KW-0732">Signal</keyword>
<reference evidence="4 5" key="1">
    <citation type="submission" date="2019-06" db="EMBL/GenBank/DDBJ databases">
        <title>Sequencing the genomes of 1000 actinobacteria strains.</title>
        <authorList>
            <person name="Klenk H.-P."/>
        </authorList>
    </citation>
    <scope>NUCLEOTIDE SEQUENCE [LARGE SCALE GENOMIC DNA]</scope>
    <source>
        <strain evidence="4 5">DSM 103495</strain>
    </source>
</reference>